<dbReference type="Gene3D" id="3.40.50.1820">
    <property type="entry name" value="alpha/beta hydrolase"/>
    <property type="match status" value="1"/>
</dbReference>
<dbReference type="PANTHER" id="PTHR43194:SF2">
    <property type="entry name" value="PEROXISOMAL MEMBRANE PROTEIN LPX1"/>
    <property type="match status" value="1"/>
</dbReference>
<dbReference type="SUPFAM" id="SSF53474">
    <property type="entry name" value="alpha/beta-Hydrolases"/>
    <property type="match status" value="1"/>
</dbReference>
<dbReference type="InterPro" id="IPR050228">
    <property type="entry name" value="Carboxylesterase_BioH"/>
</dbReference>
<protein>
    <submittedName>
        <fullName evidence="2">Alpha/beta hydrolase fold protein</fullName>
    </submittedName>
</protein>
<dbReference type="Pfam" id="PF12697">
    <property type="entry name" value="Abhydrolase_6"/>
    <property type="match status" value="1"/>
</dbReference>
<sequence>MAVIPLVLLPGMMCDARLFAPQLAAIHDRAVMVAPIGGAETVQALAAEVLRVAPPRFALAGLSMGGIVAMEIMAQAADRVAGLALMDTNPKSEAEAVAQRRAPQIAAVQDGGLRRVMRDEMKPNYLADGPNVGAILDTCMAMAEALGPEVFVRQSRALMVRPDQQQVLRDVRVPSLVLCGADDGLCPVFRHEGMHGLIPGSDLVIVPDAGHLPTLEQPEATTEALRQWLAKVEAAECTTP</sequence>
<evidence type="ECO:0000313" key="2">
    <source>
        <dbReference type="EMBL" id="GIT94108.1"/>
    </source>
</evidence>
<dbReference type="PANTHER" id="PTHR43194">
    <property type="entry name" value="HYDROLASE ALPHA/BETA FOLD FAMILY"/>
    <property type="match status" value="1"/>
</dbReference>
<comment type="caution">
    <text evidence="2">The sequence shown here is derived from an EMBL/GenBank/DDBJ whole genome shotgun (WGS) entry which is preliminary data.</text>
</comment>
<dbReference type="InterPro" id="IPR000073">
    <property type="entry name" value="AB_hydrolase_1"/>
</dbReference>
<dbReference type="InterPro" id="IPR029058">
    <property type="entry name" value="AB_hydrolase_fold"/>
</dbReference>
<reference evidence="2 3" key="1">
    <citation type="submission" date="2021-05" db="EMBL/GenBank/DDBJ databases">
        <title>Bacteria Genome sequencing.</title>
        <authorList>
            <person name="Takabe Y."/>
            <person name="Nakajima Y."/>
            <person name="Suzuki S."/>
            <person name="Shiozaki T."/>
        </authorList>
    </citation>
    <scope>NUCLEOTIDE SEQUENCE [LARGE SCALE GENOMIC DNA]</scope>
    <source>
        <strain evidence="2 3">AI_62</strain>
    </source>
</reference>
<proteinExistence type="predicted"/>
<dbReference type="Proteomes" id="UP000786693">
    <property type="component" value="Unassembled WGS sequence"/>
</dbReference>
<organism evidence="2 3">
    <name type="scientific">Jannaschia pagri</name>
    <dbReference type="NCBI Taxonomy" id="2829797"/>
    <lineage>
        <taxon>Bacteria</taxon>
        <taxon>Pseudomonadati</taxon>
        <taxon>Pseudomonadota</taxon>
        <taxon>Alphaproteobacteria</taxon>
        <taxon>Rhodobacterales</taxon>
        <taxon>Roseobacteraceae</taxon>
        <taxon>Jannaschia</taxon>
    </lineage>
</organism>
<gene>
    <name evidence="2" type="ORF">JANAI62_07310</name>
</gene>
<keyword evidence="3" id="KW-1185">Reference proteome</keyword>
<evidence type="ECO:0000313" key="3">
    <source>
        <dbReference type="Proteomes" id="UP000786693"/>
    </source>
</evidence>
<dbReference type="EMBL" id="BPFH01000001">
    <property type="protein sequence ID" value="GIT94108.1"/>
    <property type="molecule type" value="Genomic_DNA"/>
</dbReference>
<accession>A0ABQ4NI56</accession>
<evidence type="ECO:0000259" key="1">
    <source>
        <dbReference type="Pfam" id="PF12697"/>
    </source>
</evidence>
<keyword evidence="2" id="KW-0378">Hydrolase</keyword>
<dbReference type="RefSeq" id="WP_373314127.1">
    <property type="nucleotide sequence ID" value="NZ_BPFH01000001.1"/>
</dbReference>
<dbReference type="GO" id="GO:0016787">
    <property type="term" value="F:hydrolase activity"/>
    <property type="evidence" value="ECO:0007669"/>
    <property type="project" value="UniProtKB-KW"/>
</dbReference>
<name>A0ABQ4NI56_9RHOB</name>
<feature type="domain" description="AB hydrolase-1" evidence="1">
    <location>
        <begin position="41"/>
        <end position="223"/>
    </location>
</feature>